<keyword evidence="1" id="KW-0479">Metal-binding</keyword>
<dbReference type="GO" id="GO:0008270">
    <property type="term" value="F:zinc ion binding"/>
    <property type="evidence" value="ECO:0007669"/>
    <property type="project" value="UniProtKB-KW"/>
</dbReference>
<organism evidence="3 4">
    <name type="scientific">Encephalitozoon hellem</name>
    <name type="common">Microsporidian parasite</name>
    <dbReference type="NCBI Taxonomy" id="27973"/>
    <lineage>
        <taxon>Eukaryota</taxon>
        <taxon>Fungi</taxon>
        <taxon>Fungi incertae sedis</taxon>
        <taxon>Microsporidia</taxon>
        <taxon>Unikaryonidae</taxon>
        <taxon>Encephalitozoon</taxon>
    </lineage>
</organism>
<evidence type="ECO:0000313" key="4">
    <source>
        <dbReference type="Proteomes" id="UP001059546"/>
    </source>
</evidence>
<keyword evidence="1" id="KW-0863">Zinc-finger</keyword>
<name>A0A9Q9F913_ENCHE</name>
<dbReference type="EMBL" id="CP075156">
    <property type="protein sequence ID" value="UTX44093.1"/>
    <property type="molecule type" value="Genomic_DNA"/>
</dbReference>
<dbReference type="PROSITE" id="PS00028">
    <property type="entry name" value="ZINC_FINGER_C2H2_1"/>
    <property type="match status" value="1"/>
</dbReference>
<sequence length="388" mass="45559">MDSRQNLVDKIDIFFLLKQQKLVTKEELRVLLPTQSYEDYNVNYYRRRIPEVFDRNIKKEWFIYRYLDDSFYDEKRKAIQNIYTFKVDGPCIIARNLPEDMPGSVICSTLLKCEDLERFWIQQQSSQNGFSRTCYIILKKEASVEDSIKFMKSIFDRGLGIEIEEFDVSGVKEPEILPGGGDYSMARSIFDSMCKIFDINEEEVLKKYSLTLGNTSVNQNTAEFICGALRNIFLYCYTCAHQYDDPLEMMMGCRNHKETDAASRRREFLCNYRGFGYLSAKTKEEELNNMTTIVNENHYKCGFCGKSFESEKFIFNHFNNKHESEIKRIEKNIEDFKKFLSRIDCFMLSIVEGTDDDRVPRFLLPNIKDDRIVYDMGSVFSGEISIGK</sequence>
<feature type="domain" description="C2H2-type" evidence="2">
    <location>
        <begin position="299"/>
        <end position="327"/>
    </location>
</feature>
<reference evidence="3" key="1">
    <citation type="submission" date="2021-05" db="EMBL/GenBank/DDBJ databases">
        <title>Encephalitozoon hellem ATCC 50604 Complete Genome.</title>
        <authorList>
            <person name="Mascarenhas dos Santos A.C."/>
            <person name="Julian A.T."/>
            <person name="Pombert J.-F."/>
        </authorList>
    </citation>
    <scope>NUCLEOTIDE SEQUENCE</scope>
    <source>
        <strain evidence="3">ATCC 50604</strain>
    </source>
</reference>
<proteinExistence type="predicted"/>
<gene>
    <name evidence="3" type="ORF">GPU96_10g18790</name>
</gene>
<keyword evidence="1" id="KW-0862">Zinc</keyword>
<evidence type="ECO:0000259" key="2">
    <source>
        <dbReference type="PROSITE" id="PS50157"/>
    </source>
</evidence>
<evidence type="ECO:0000313" key="3">
    <source>
        <dbReference type="EMBL" id="UTX44093.1"/>
    </source>
</evidence>
<accession>A0A9Q9F913</accession>
<dbReference type="InterPro" id="IPR013087">
    <property type="entry name" value="Znf_C2H2_type"/>
</dbReference>
<protein>
    <recommendedName>
        <fullName evidence="2">C2H2-type domain-containing protein</fullName>
    </recommendedName>
</protein>
<dbReference type="Proteomes" id="UP001059546">
    <property type="component" value="Chromosome X"/>
</dbReference>
<dbReference type="AlphaFoldDB" id="A0A9Q9F913"/>
<dbReference type="PROSITE" id="PS50157">
    <property type="entry name" value="ZINC_FINGER_C2H2_2"/>
    <property type="match status" value="1"/>
</dbReference>
<evidence type="ECO:0000256" key="1">
    <source>
        <dbReference type="PROSITE-ProRule" id="PRU00042"/>
    </source>
</evidence>